<accession>A0AAX2GVC5</accession>
<protein>
    <submittedName>
        <fullName evidence="9">RNA polymerase sigma factor sigM</fullName>
    </submittedName>
    <submittedName>
        <fullName evidence="8">RNA polymerase subunit sigma-70</fullName>
    </submittedName>
</protein>
<evidence type="ECO:0000256" key="4">
    <source>
        <dbReference type="ARBA" id="ARBA00023125"/>
    </source>
</evidence>
<evidence type="ECO:0000313" key="11">
    <source>
        <dbReference type="Proteomes" id="UP000215539"/>
    </source>
</evidence>
<proteinExistence type="inferred from homology"/>
<dbReference type="InterPro" id="IPR013249">
    <property type="entry name" value="RNA_pol_sigma70_r4_t2"/>
</dbReference>
<keyword evidence="3" id="KW-0731">Sigma factor</keyword>
<dbReference type="GO" id="GO:0003677">
    <property type="term" value="F:DNA binding"/>
    <property type="evidence" value="ECO:0007669"/>
    <property type="project" value="UniProtKB-KW"/>
</dbReference>
<dbReference type="InterPro" id="IPR014284">
    <property type="entry name" value="RNA_pol_sigma-70_dom"/>
</dbReference>
<dbReference type="SUPFAM" id="SSF88659">
    <property type="entry name" value="Sigma3 and sigma4 domains of RNA polymerase sigma factors"/>
    <property type="match status" value="1"/>
</dbReference>
<reference evidence="9 11" key="2">
    <citation type="submission" date="2017-06" db="EMBL/GenBank/DDBJ databases">
        <authorList>
            <consortium name="Pathogen Informatics"/>
        </authorList>
    </citation>
    <scope>NUCLEOTIDE SEQUENCE [LARGE SCALE GENOMIC DNA]</scope>
    <source>
        <strain evidence="9 11">NCTC12947</strain>
    </source>
</reference>
<evidence type="ECO:0000259" key="6">
    <source>
        <dbReference type="Pfam" id="PF04542"/>
    </source>
</evidence>
<name>A0AAX2GVC5_9FLAO</name>
<evidence type="ECO:0000259" key="7">
    <source>
        <dbReference type="Pfam" id="PF08281"/>
    </source>
</evidence>
<dbReference type="InterPro" id="IPR013324">
    <property type="entry name" value="RNA_pol_sigma_r3/r4-like"/>
</dbReference>
<dbReference type="Gene3D" id="1.10.1740.10">
    <property type="match status" value="1"/>
</dbReference>
<reference evidence="8 10" key="1">
    <citation type="submission" date="2016-02" db="EMBL/GenBank/DDBJ databases">
        <authorList>
            <person name="Holder M.E."/>
            <person name="Ajami N.J."/>
            <person name="Petrosino J.F."/>
        </authorList>
    </citation>
    <scope>NUCLEOTIDE SEQUENCE [LARGE SCALE GENOMIC DNA]</scope>
    <source>
        <strain evidence="8 10">CCUG 32990</strain>
    </source>
</reference>
<gene>
    <name evidence="9" type="primary">sigM</name>
    <name evidence="8" type="ORF">AXF12_06205</name>
    <name evidence="9" type="ORF">SAMEA44541418_00471</name>
</gene>
<dbReference type="GO" id="GO:0016987">
    <property type="term" value="F:sigma factor activity"/>
    <property type="evidence" value="ECO:0007669"/>
    <property type="project" value="UniProtKB-KW"/>
</dbReference>
<evidence type="ECO:0000256" key="1">
    <source>
        <dbReference type="ARBA" id="ARBA00010641"/>
    </source>
</evidence>
<dbReference type="EMBL" id="LT906449">
    <property type="protein sequence ID" value="SNV04673.1"/>
    <property type="molecule type" value="Genomic_DNA"/>
</dbReference>
<feature type="domain" description="RNA polymerase sigma factor 70 region 4 type 2" evidence="7">
    <location>
        <begin position="125"/>
        <end position="175"/>
    </location>
</feature>
<evidence type="ECO:0000256" key="5">
    <source>
        <dbReference type="ARBA" id="ARBA00023163"/>
    </source>
</evidence>
<organism evidence="9 11">
    <name type="scientific">Capnocytophaga haemolytica</name>
    <dbReference type="NCBI Taxonomy" id="45243"/>
    <lineage>
        <taxon>Bacteria</taxon>
        <taxon>Pseudomonadati</taxon>
        <taxon>Bacteroidota</taxon>
        <taxon>Flavobacteriia</taxon>
        <taxon>Flavobacteriales</taxon>
        <taxon>Flavobacteriaceae</taxon>
        <taxon>Capnocytophaga</taxon>
    </lineage>
</organism>
<feature type="domain" description="RNA polymerase sigma-70 region 2" evidence="6">
    <location>
        <begin position="30"/>
        <end position="90"/>
    </location>
</feature>
<dbReference type="AlphaFoldDB" id="A0AAX2GVC5"/>
<dbReference type="SUPFAM" id="SSF88946">
    <property type="entry name" value="Sigma2 domain of RNA polymerase sigma factors"/>
    <property type="match status" value="1"/>
</dbReference>
<keyword evidence="10" id="KW-1185">Reference proteome</keyword>
<dbReference type="CDD" id="cd06171">
    <property type="entry name" value="Sigma70_r4"/>
    <property type="match status" value="1"/>
</dbReference>
<dbReference type="NCBIfam" id="TIGR02937">
    <property type="entry name" value="sigma70-ECF"/>
    <property type="match status" value="1"/>
</dbReference>
<dbReference type="RefSeq" id="WP_066431818.1">
    <property type="nucleotide sequence ID" value="NZ_CP014227.1"/>
</dbReference>
<evidence type="ECO:0000313" key="9">
    <source>
        <dbReference type="EMBL" id="SNV04673.1"/>
    </source>
</evidence>
<dbReference type="Proteomes" id="UP000065822">
    <property type="component" value="Chromosome"/>
</dbReference>
<dbReference type="GO" id="GO:0006352">
    <property type="term" value="P:DNA-templated transcription initiation"/>
    <property type="evidence" value="ECO:0007669"/>
    <property type="project" value="InterPro"/>
</dbReference>
<dbReference type="Pfam" id="PF04542">
    <property type="entry name" value="Sigma70_r2"/>
    <property type="match status" value="1"/>
</dbReference>
<keyword evidence="5" id="KW-0804">Transcription</keyword>
<dbReference type="Pfam" id="PF08281">
    <property type="entry name" value="Sigma70_r4_2"/>
    <property type="match status" value="1"/>
</dbReference>
<dbReference type="Proteomes" id="UP000215539">
    <property type="component" value="Chromosome 1"/>
</dbReference>
<dbReference type="EMBL" id="CP014227">
    <property type="protein sequence ID" value="AMD86214.1"/>
    <property type="molecule type" value="Genomic_DNA"/>
</dbReference>
<evidence type="ECO:0000256" key="2">
    <source>
        <dbReference type="ARBA" id="ARBA00023015"/>
    </source>
</evidence>
<dbReference type="PANTHER" id="PTHR43133">
    <property type="entry name" value="RNA POLYMERASE ECF-TYPE SIGMA FACTO"/>
    <property type="match status" value="1"/>
</dbReference>
<keyword evidence="2" id="KW-0805">Transcription regulation</keyword>
<comment type="similarity">
    <text evidence="1">Belongs to the sigma-70 factor family. ECF subfamily.</text>
</comment>
<dbReference type="InterPro" id="IPR036388">
    <property type="entry name" value="WH-like_DNA-bd_sf"/>
</dbReference>
<dbReference type="InterPro" id="IPR007627">
    <property type="entry name" value="RNA_pol_sigma70_r2"/>
</dbReference>
<dbReference type="KEGG" id="chg:AXF12_06205"/>
<evidence type="ECO:0000313" key="10">
    <source>
        <dbReference type="Proteomes" id="UP000065822"/>
    </source>
</evidence>
<sequence length="182" mass="21367">MDKKTLDERIKAAKEGDQRAFSALLDEFWQDVYNFQLKRVGNEGDAEDITIQTFARAFDKIHNFDPAYSFKTWLITISKNIHIDMLRRQDSVFLHSTSEEKEAKTIADDTPSIEDSLIMEQQFNNLLYCIKQLKDPYRTAIQLRYLHEKSYKEIAEEMQTSLSNVKITLLRAKKILAELLKR</sequence>
<dbReference type="InterPro" id="IPR039425">
    <property type="entry name" value="RNA_pol_sigma-70-like"/>
</dbReference>
<evidence type="ECO:0000313" key="8">
    <source>
        <dbReference type="EMBL" id="AMD86214.1"/>
    </source>
</evidence>
<keyword evidence="4" id="KW-0238">DNA-binding</keyword>
<dbReference type="PANTHER" id="PTHR43133:SF8">
    <property type="entry name" value="RNA POLYMERASE SIGMA FACTOR HI_1459-RELATED"/>
    <property type="match status" value="1"/>
</dbReference>
<dbReference type="Gene3D" id="1.10.10.10">
    <property type="entry name" value="Winged helix-like DNA-binding domain superfamily/Winged helix DNA-binding domain"/>
    <property type="match status" value="1"/>
</dbReference>
<evidence type="ECO:0000256" key="3">
    <source>
        <dbReference type="ARBA" id="ARBA00023082"/>
    </source>
</evidence>
<dbReference type="InterPro" id="IPR013325">
    <property type="entry name" value="RNA_pol_sigma_r2"/>
</dbReference>